<dbReference type="RefSeq" id="WP_157746277.1">
    <property type="nucleotide sequence ID" value="NZ_LT607754.1"/>
</dbReference>
<gene>
    <name evidence="2" type="ORF">GA0070613_1224</name>
</gene>
<keyword evidence="3" id="KW-1185">Reference proteome</keyword>
<accession>A0A1C5HEN0</accession>
<evidence type="ECO:0000313" key="2">
    <source>
        <dbReference type="EMBL" id="SCG44440.1"/>
    </source>
</evidence>
<sequence length="144" mass="15680">MSGNRTVLRSWLWNVVGFAALGLMAVAALATVDSTTDRLVQAGFLGMCVLLALIAVRFLFSRVIVRPEGLLVAGAVRSRRIPREAIRDVTCEVLAGGQLLTAFTPVVHLVDGKEVELNQLAGYSQTAVEEHQRRIKQLLQVSAR</sequence>
<feature type="transmembrane region" description="Helical" evidence="1">
    <location>
        <begin position="12"/>
        <end position="32"/>
    </location>
</feature>
<dbReference type="EMBL" id="LT607754">
    <property type="protein sequence ID" value="SCG44440.1"/>
    <property type="molecule type" value="Genomic_DNA"/>
</dbReference>
<evidence type="ECO:0000313" key="3">
    <source>
        <dbReference type="Proteomes" id="UP000198221"/>
    </source>
</evidence>
<organism evidence="2 3">
    <name type="scientific">Micromonospora inositola</name>
    <dbReference type="NCBI Taxonomy" id="47865"/>
    <lineage>
        <taxon>Bacteria</taxon>
        <taxon>Bacillati</taxon>
        <taxon>Actinomycetota</taxon>
        <taxon>Actinomycetes</taxon>
        <taxon>Micromonosporales</taxon>
        <taxon>Micromonosporaceae</taxon>
        <taxon>Micromonospora</taxon>
    </lineage>
</organism>
<proteinExistence type="predicted"/>
<keyword evidence="1" id="KW-0472">Membrane</keyword>
<feature type="transmembrane region" description="Helical" evidence="1">
    <location>
        <begin position="38"/>
        <end position="60"/>
    </location>
</feature>
<keyword evidence="1" id="KW-1133">Transmembrane helix</keyword>
<evidence type="ECO:0000256" key="1">
    <source>
        <dbReference type="SAM" id="Phobius"/>
    </source>
</evidence>
<keyword evidence="1" id="KW-0812">Transmembrane</keyword>
<dbReference type="AlphaFoldDB" id="A0A1C5HEN0"/>
<name>A0A1C5HEN0_9ACTN</name>
<reference evidence="3" key="1">
    <citation type="submission" date="2016-06" db="EMBL/GenBank/DDBJ databases">
        <authorList>
            <person name="Varghese N."/>
            <person name="Submissions Spin"/>
        </authorList>
    </citation>
    <scope>NUCLEOTIDE SEQUENCE [LARGE SCALE GENOMIC DNA]</scope>
    <source>
        <strain evidence="3">DSM 43819</strain>
    </source>
</reference>
<dbReference type="Proteomes" id="UP000198221">
    <property type="component" value="Chromosome I"/>
</dbReference>
<evidence type="ECO:0008006" key="4">
    <source>
        <dbReference type="Google" id="ProtNLM"/>
    </source>
</evidence>
<protein>
    <recommendedName>
        <fullName evidence="4">PH domain-containing protein</fullName>
    </recommendedName>
</protein>